<reference evidence="2 3" key="1">
    <citation type="submission" date="2024-01" db="EMBL/GenBank/DDBJ databases">
        <authorList>
            <person name="Allen C."/>
            <person name="Tagirdzhanova G."/>
        </authorList>
    </citation>
    <scope>NUCLEOTIDE SEQUENCE [LARGE SCALE GENOMIC DNA]</scope>
    <source>
        <strain evidence="2 3">CBS 573.63</strain>
    </source>
</reference>
<dbReference type="PANTHER" id="PTHR43157">
    <property type="entry name" value="PHOSPHATIDYLINOSITOL-GLYCAN BIOSYNTHESIS CLASS F PROTEIN-RELATED"/>
    <property type="match status" value="1"/>
</dbReference>
<evidence type="ECO:0008006" key="4">
    <source>
        <dbReference type="Google" id="ProtNLM"/>
    </source>
</evidence>
<dbReference type="InterPro" id="IPR036291">
    <property type="entry name" value="NAD(P)-bd_dom_sf"/>
</dbReference>
<accession>A0ABP0DSD6</accession>
<dbReference type="PRINTS" id="PR00081">
    <property type="entry name" value="GDHRDH"/>
</dbReference>
<gene>
    <name evidence="2" type="ORF">SEPCBS57363_004483</name>
</gene>
<keyword evidence="3" id="KW-1185">Reference proteome</keyword>
<evidence type="ECO:0000313" key="3">
    <source>
        <dbReference type="Proteomes" id="UP001642501"/>
    </source>
</evidence>
<evidence type="ECO:0000256" key="1">
    <source>
        <dbReference type="ARBA" id="ARBA00023002"/>
    </source>
</evidence>
<proteinExistence type="predicted"/>
<comment type="caution">
    <text evidence="2">The sequence shown here is derived from an EMBL/GenBank/DDBJ whole genome shotgun (WGS) entry which is preliminary data.</text>
</comment>
<evidence type="ECO:0000313" key="2">
    <source>
        <dbReference type="EMBL" id="CAK7271175.1"/>
    </source>
</evidence>
<protein>
    <recommendedName>
        <fullName evidence="4">NAD(P)-binding protein</fullName>
    </recommendedName>
</protein>
<organism evidence="2 3">
    <name type="scientific">Sporothrix epigloea</name>
    <dbReference type="NCBI Taxonomy" id="1892477"/>
    <lineage>
        <taxon>Eukaryota</taxon>
        <taxon>Fungi</taxon>
        <taxon>Dikarya</taxon>
        <taxon>Ascomycota</taxon>
        <taxon>Pezizomycotina</taxon>
        <taxon>Sordariomycetes</taxon>
        <taxon>Sordariomycetidae</taxon>
        <taxon>Ophiostomatales</taxon>
        <taxon>Ophiostomataceae</taxon>
        <taxon>Sporothrix</taxon>
    </lineage>
</organism>
<dbReference type="Pfam" id="PF00106">
    <property type="entry name" value="adh_short"/>
    <property type="match status" value="1"/>
</dbReference>
<name>A0ABP0DSD6_9PEZI</name>
<dbReference type="EMBL" id="CAWUOM010000084">
    <property type="protein sequence ID" value="CAK7271175.1"/>
    <property type="molecule type" value="Genomic_DNA"/>
</dbReference>
<dbReference type="Proteomes" id="UP001642501">
    <property type="component" value="Unassembled WGS sequence"/>
</dbReference>
<dbReference type="SUPFAM" id="SSF51735">
    <property type="entry name" value="NAD(P)-binding Rossmann-fold domains"/>
    <property type="match status" value="1"/>
</dbReference>
<dbReference type="Gene3D" id="3.40.50.720">
    <property type="entry name" value="NAD(P)-binding Rossmann-like Domain"/>
    <property type="match status" value="1"/>
</dbReference>
<keyword evidence="1" id="KW-0560">Oxidoreductase</keyword>
<dbReference type="PANTHER" id="PTHR43157:SF31">
    <property type="entry name" value="PHOSPHATIDYLINOSITOL-GLYCAN BIOSYNTHESIS CLASS F PROTEIN"/>
    <property type="match status" value="1"/>
</dbReference>
<dbReference type="InterPro" id="IPR002347">
    <property type="entry name" value="SDR_fam"/>
</dbReference>
<sequence length="352" mass="38170">MANTEQRPASTGTNYLGGFAMPSYITHFFLAQWQTVPLPEPDYFAGQTVLVTGANVGLGLEAVRHVARLGAARVIVACRSVEKAEAAVANVRQSLTPEQNAACALEAWDMDLGSFASVAAFGRRAVAELDRLDAIIENAGISVGNDFTLLEGYESTITVNVLSVFYLALLLLPLQRRTAVQHNVRPRLTIVSSLAHFMTPFAEQHEPVIFDALKDPKKMSHDRYNVSKLLEILAVRELAGILDKKNVPVTVNTVNPGLCRTQLFRTLPFGFRYLMLGVVYAVGRTAAMGARTLVAGAAGGPETHGQYMDTGVVYPVSTYVTSEAGVDAQHRVWTEMLSILEGVHPGISKNIE</sequence>